<dbReference type="RefSeq" id="WP_189425872.1">
    <property type="nucleotide sequence ID" value="NZ_BMZE01000002.1"/>
</dbReference>
<feature type="region of interest" description="Disordered" evidence="1">
    <location>
        <begin position="1"/>
        <end position="23"/>
    </location>
</feature>
<keyword evidence="3" id="KW-1185">Reference proteome</keyword>
<reference evidence="2" key="1">
    <citation type="journal article" date="2014" name="Int. J. Syst. Evol. Microbiol.">
        <title>Complete genome sequence of Corynebacterium casei LMG S-19264T (=DSM 44701T), isolated from a smear-ripened cheese.</title>
        <authorList>
            <consortium name="US DOE Joint Genome Institute (JGI-PGF)"/>
            <person name="Walter F."/>
            <person name="Albersmeier A."/>
            <person name="Kalinowski J."/>
            <person name="Ruckert C."/>
        </authorList>
    </citation>
    <scope>NUCLEOTIDE SEQUENCE</scope>
    <source>
        <strain evidence="2">KCTC 32437</strain>
    </source>
</reference>
<gene>
    <name evidence="2" type="ORF">GCM10007989_23590</name>
</gene>
<evidence type="ECO:0000313" key="3">
    <source>
        <dbReference type="Proteomes" id="UP000646579"/>
    </source>
</evidence>
<proteinExistence type="predicted"/>
<dbReference type="EMBL" id="BMZE01000002">
    <property type="protein sequence ID" value="GHA27046.1"/>
    <property type="molecule type" value="Genomic_DNA"/>
</dbReference>
<feature type="compositionally biased region" description="Gly residues" evidence="1">
    <location>
        <begin position="10"/>
        <end position="23"/>
    </location>
</feature>
<sequence>MRDRTHAFAGGTGGATTILGGGSRQLTSGDRDLCRLFISGMETGAIYQIIDVDGEGWWE</sequence>
<reference evidence="2" key="2">
    <citation type="submission" date="2020-09" db="EMBL/GenBank/DDBJ databases">
        <authorList>
            <person name="Sun Q."/>
            <person name="Kim S."/>
        </authorList>
    </citation>
    <scope>NUCLEOTIDE SEQUENCE</scope>
    <source>
        <strain evidence="2">KCTC 32437</strain>
    </source>
</reference>
<evidence type="ECO:0000313" key="2">
    <source>
        <dbReference type="EMBL" id="GHA27046.1"/>
    </source>
</evidence>
<name>A0A918S760_9HYPH</name>
<dbReference type="Proteomes" id="UP000646579">
    <property type="component" value="Unassembled WGS sequence"/>
</dbReference>
<accession>A0A918S760</accession>
<organism evidence="2 3">
    <name type="scientific">Devosia pacifica</name>
    <dbReference type="NCBI Taxonomy" id="1335967"/>
    <lineage>
        <taxon>Bacteria</taxon>
        <taxon>Pseudomonadati</taxon>
        <taxon>Pseudomonadota</taxon>
        <taxon>Alphaproteobacteria</taxon>
        <taxon>Hyphomicrobiales</taxon>
        <taxon>Devosiaceae</taxon>
        <taxon>Devosia</taxon>
    </lineage>
</organism>
<protein>
    <submittedName>
        <fullName evidence="2">Uncharacterized protein</fullName>
    </submittedName>
</protein>
<dbReference type="AlphaFoldDB" id="A0A918S760"/>
<evidence type="ECO:0000256" key="1">
    <source>
        <dbReference type="SAM" id="MobiDB-lite"/>
    </source>
</evidence>
<comment type="caution">
    <text evidence="2">The sequence shown here is derived from an EMBL/GenBank/DDBJ whole genome shotgun (WGS) entry which is preliminary data.</text>
</comment>